<dbReference type="Proteomes" id="UP000817854">
    <property type="component" value="Unassembled WGS sequence"/>
</dbReference>
<organism evidence="2 3">
    <name type="scientific">Flavobacterium jejuense</name>
    <dbReference type="NCBI Taxonomy" id="1544455"/>
    <lineage>
        <taxon>Bacteria</taxon>
        <taxon>Pseudomonadati</taxon>
        <taxon>Bacteroidota</taxon>
        <taxon>Flavobacteriia</taxon>
        <taxon>Flavobacteriales</taxon>
        <taxon>Flavobacteriaceae</taxon>
        <taxon>Flavobacterium</taxon>
    </lineage>
</organism>
<keyword evidence="1" id="KW-0472">Membrane</keyword>
<feature type="transmembrane region" description="Helical" evidence="1">
    <location>
        <begin position="105"/>
        <end position="126"/>
    </location>
</feature>
<keyword evidence="1" id="KW-0812">Transmembrane</keyword>
<protein>
    <submittedName>
        <fullName evidence="2">Uncharacterized protein</fullName>
    </submittedName>
</protein>
<reference evidence="2 3" key="2">
    <citation type="submission" date="2019-05" db="EMBL/GenBank/DDBJ databases">
        <authorList>
            <person name="Lianzixin W."/>
        </authorList>
    </citation>
    <scope>NUCLEOTIDE SEQUENCE [LARGE SCALE GENOMIC DNA]</scope>
    <source>
        <strain evidence="2 3">EC11</strain>
    </source>
</reference>
<proteinExistence type="predicted"/>
<keyword evidence="1" id="KW-1133">Transmembrane helix</keyword>
<feature type="transmembrane region" description="Helical" evidence="1">
    <location>
        <begin position="45"/>
        <end position="63"/>
    </location>
</feature>
<reference evidence="3" key="1">
    <citation type="submission" date="2019-05" db="EMBL/GenBank/DDBJ databases">
        <title>Flavobacterium profundi sp. nov., isolated from a deep-sea seamount.</title>
        <authorList>
            <person name="Zhang D.-C."/>
        </authorList>
    </citation>
    <scope>NUCLEOTIDE SEQUENCE [LARGE SCALE GENOMIC DNA]</scope>
    <source>
        <strain evidence="3">EC11</strain>
    </source>
</reference>
<evidence type="ECO:0000256" key="1">
    <source>
        <dbReference type="SAM" id="Phobius"/>
    </source>
</evidence>
<sequence>MKFDKTLYIQFILFVIVIFLANLLIVSIFQLETKFEKTTYSLRKMLVFFTVSSLVLLVIHDFIRYKNKDILGYVFMATLTVKVILTYTFIAPVLKATVVNSFEKTYFFCLFIVYLFVDVYFTVRLLNKKT</sequence>
<comment type="caution">
    <text evidence="2">The sequence shown here is derived from an EMBL/GenBank/DDBJ whole genome shotgun (WGS) entry which is preliminary data.</text>
</comment>
<reference evidence="2 3" key="3">
    <citation type="submission" date="2020-02" db="EMBL/GenBank/DDBJ databases">
        <title>Flavobacterium profundi sp. nov., isolated from a deep-sea seamount.</title>
        <authorList>
            <person name="Zhang D.-C."/>
        </authorList>
    </citation>
    <scope>NUCLEOTIDE SEQUENCE [LARGE SCALE GENOMIC DNA]</scope>
    <source>
        <strain evidence="2 3">EC11</strain>
    </source>
</reference>
<keyword evidence="3" id="KW-1185">Reference proteome</keyword>
<dbReference type="RefSeq" id="WP_140962038.1">
    <property type="nucleotide sequence ID" value="NZ_VEVQ02000004.1"/>
</dbReference>
<accession>A0ABX0IPF4</accession>
<feature type="transmembrane region" description="Helical" evidence="1">
    <location>
        <begin position="70"/>
        <end position="93"/>
    </location>
</feature>
<dbReference type="EMBL" id="VEVQ02000004">
    <property type="protein sequence ID" value="NHN25702.1"/>
    <property type="molecule type" value="Genomic_DNA"/>
</dbReference>
<name>A0ABX0IPF4_9FLAO</name>
<gene>
    <name evidence="2" type="ORF">FIA58_008425</name>
</gene>
<feature type="transmembrane region" description="Helical" evidence="1">
    <location>
        <begin position="7"/>
        <end position="29"/>
    </location>
</feature>
<evidence type="ECO:0000313" key="3">
    <source>
        <dbReference type="Proteomes" id="UP000817854"/>
    </source>
</evidence>
<evidence type="ECO:0000313" key="2">
    <source>
        <dbReference type="EMBL" id="NHN25702.1"/>
    </source>
</evidence>